<dbReference type="RefSeq" id="WP_254151413.1">
    <property type="nucleotide sequence ID" value="NZ_JAHESD010000001.1"/>
</dbReference>
<organism evidence="1 2">
    <name type="scientific">Chryseosolibacter indicus</name>
    <dbReference type="NCBI Taxonomy" id="2782351"/>
    <lineage>
        <taxon>Bacteria</taxon>
        <taxon>Pseudomonadati</taxon>
        <taxon>Bacteroidota</taxon>
        <taxon>Cytophagia</taxon>
        <taxon>Cytophagales</taxon>
        <taxon>Chryseotaleaceae</taxon>
        <taxon>Chryseosolibacter</taxon>
    </lineage>
</organism>
<dbReference type="Proteomes" id="UP000772618">
    <property type="component" value="Unassembled WGS sequence"/>
</dbReference>
<dbReference type="Pfam" id="PF26622">
    <property type="entry name" value="DUF8199"/>
    <property type="match status" value="1"/>
</dbReference>
<comment type="caution">
    <text evidence="1">The sequence shown here is derived from an EMBL/GenBank/DDBJ whole genome shotgun (WGS) entry which is preliminary data.</text>
</comment>
<dbReference type="NCBIfam" id="NF047658">
    <property type="entry name" value="HYC_CC_PP"/>
    <property type="match status" value="1"/>
</dbReference>
<dbReference type="InterPro" id="IPR058512">
    <property type="entry name" value="DUF8199"/>
</dbReference>
<gene>
    <name evidence="1" type="ORF">KK060_00380</name>
</gene>
<accession>A0ABS5VJW0</accession>
<dbReference type="InterPro" id="IPR058060">
    <property type="entry name" value="HYC_CC_PP"/>
</dbReference>
<proteinExistence type="predicted"/>
<evidence type="ECO:0000313" key="2">
    <source>
        <dbReference type="Proteomes" id="UP000772618"/>
    </source>
</evidence>
<sequence length="135" mass="15018">MALLKTILSTILILLVLISSTSFMVGIHYCGGNIQNVALFTKAEQCDMEKSLPPCHRQLKAACCEDEAIIHNSNDFKGSKVLLNFEAPVSIDVEKPLTFIAEVIPLAPIAQTRYYNYDPPLRSADIIIEHQVFLI</sequence>
<dbReference type="EMBL" id="JAHESD010000001">
    <property type="protein sequence ID" value="MBT1701713.1"/>
    <property type="molecule type" value="Genomic_DNA"/>
</dbReference>
<keyword evidence="2" id="KW-1185">Reference proteome</keyword>
<name>A0ABS5VJW0_9BACT</name>
<protein>
    <submittedName>
        <fullName evidence="1">Uncharacterized protein</fullName>
    </submittedName>
</protein>
<reference evidence="1 2" key="1">
    <citation type="submission" date="2021-05" db="EMBL/GenBank/DDBJ databases">
        <title>A Polyphasic approach of four new species of the genus Ohtaekwangia: Ohtaekwangia histidinii sp. nov., Ohtaekwangia cretensis sp. nov., Ohtaekwangia indiensis sp. nov., Ohtaekwangia reichenbachii sp. nov. from diverse environment.</title>
        <authorList>
            <person name="Octaviana S."/>
        </authorList>
    </citation>
    <scope>NUCLEOTIDE SEQUENCE [LARGE SCALE GENOMIC DNA]</scope>
    <source>
        <strain evidence="1 2">PWU20</strain>
    </source>
</reference>
<evidence type="ECO:0000313" key="1">
    <source>
        <dbReference type="EMBL" id="MBT1701713.1"/>
    </source>
</evidence>